<evidence type="ECO:0000313" key="2">
    <source>
        <dbReference type="Proteomes" id="UP000054270"/>
    </source>
</evidence>
<accession>A0A0D2LC59</accession>
<evidence type="ECO:0008006" key="3">
    <source>
        <dbReference type="Google" id="ProtNLM"/>
    </source>
</evidence>
<reference evidence="2" key="1">
    <citation type="submission" date="2014-04" db="EMBL/GenBank/DDBJ databases">
        <title>Evolutionary Origins and Diversification of the Mycorrhizal Mutualists.</title>
        <authorList>
            <consortium name="DOE Joint Genome Institute"/>
            <consortium name="Mycorrhizal Genomics Consortium"/>
            <person name="Kohler A."/>
            <person name="Kuo A."/>
            <person name="Nagy L.G."/>
            <person name="Floudas D."/>
            <person name="Copeland A."/>
            <person name="Barry K.W."/>
            <person name="Cichocki N."/>
            <person name="Veneault-Fourrey C."/>
            <person name="LaButti K."/>
            <person name="Lindquist E.A."/>
            <person name="Lipzen A."/>
            <person name="Lundell T."/>
            <person name="Morin E."/>
            <person name="Murat C."/>
            <person name="Riley R."/>
            <person name="Ohm R."/>
            <person name="Sun H."/>
            <person name="Tunlid A."/>
            <person name="Henrissat B."/>
            <person name="Grigoriev I.V."/>
            <person name="Hibbett D.S."/>
            <person name="Martin F."/>
        </authorList>
    </citation>
    <scope>NUCLEOTIDE SEQUENCE [LARGE SCALE GENOMIC DNA]</scope>
    <source>
        <strain evidence="2">FD-334 SS-4</strain>
    </source>
</reference>
<dbReference type="EMBL" id="KN817534">
    <property type="protein sequence ID" value="KJA24822.1"/>
    <property type="molecule type" value="Genomic_DNA"/>
</dbReference>
<dbReference type="OrthoDB" id="3070672at2759"/>
<sequence>MAYRFKTFSDLPQEMCDEIVDVGHKSPHYLKSCALVHRSLRHRAQGHLFKSVNLSTFDRVVRLVEIVENNSQVAQYISDIRITFAGAVREEEIDTSLAFLLKLIKQSSPAYPSFPKLSIIQDLPDKHFPDEPYKCRITFRETTQCLVGVTHLCLKDVLDFPAVLLRRFKKLTNLTVINSHFDLPLYSLDRPKCSESLPSITDIHIEHTDQFPSFLISCCPELKNLSIDRVTFYPPQIEAASSVFPYFPKITHLKFSRCNVATILALGQSVVDLSRLRCVSNVVDGSCNEKQTEEEIQCRDHIMQLTRVSLQDV</sequence>
<dbReference type="AlphaFoldDB" id="A0A0D2LC59"/>
<protein>
    <recommendedName>
        <fullName evidence="3">F-box domain-containing protein</fullName>
    </recommendedName>
</protein>
<dbReference type="InterPro" id="IPR032675">
    <property type="entry name" value="LRR_dom_sf"/>
</dbReference>
<evidence type="ECO:0000313" key="1">
    <source>
        <dbReference type="EMBL" id="KJA24822.1"/>
    </source>
</evidence>
<name>A0A0D2LC59_HYPSF</name>
<keyword evidence="2" id="KW-1185">Reference proteome</keyword>
<organism evidence="1 2">
    <name type="scientific">Hypholoma sublateritium (strain FD-334 SS-4)</name>
    <dbReference type="NCBI Taxonomy" id="945553"/>
    <lineage>
        <taxon>Eukaryota</taxon>
        <taxon>Fungi</taxon>
        <taxon>Dikarya</taxon>
        <taxon>Basidiomycota</taxon>
        <taxon>Agaricomycotina</taxon>
        <taxon>Agaricomycetes</taxon>
        <taxon>Agaricomycetidae</taxon>
        <taxon>Agaricales</taxon>
        <taxon>Agaricineae</taxon>
        <taxon>Strophariaceae</taxon>
        <taxon>Hypholoma</taxon>
    </lineage>
</organism>
<dbReference type="Proteomes" id="UP000054270">
    <property type="component" value="Unassembled WGS sequence"/>
</dbReference>
<dbReference type="Gene3D" id="3.80.10.10">
    <property type="entry name" value="Ribonuclease Inhibitor"/>
    <property type="match status" value="1"/>
</dbReference>
<dbReference type="SUPFAM" id="SSF52047">
    <property type="entry name" value="RNI-like"/>
    <property type="match status" value="1"/>
</dbReference>
<gene>
    <name evidence="1" type="ORF">HYPSUDRAFT_200102</name>
</gene>
<proteinExistence type="predicted"/>